<comment type="caution">
    <text evidence="1">The sequence shown here is derived from an EMBL/GenBank/DDBJ whole genome shotgun (WGS) entry which is preliminary data.</text>
</comment>
<keyword evidence="2" id="KW-1185">Reference proteome</keyword>
<gene>
    <name evidence="1" type="ORF">Mam01_62440</name>
</gene>
<reference evidence="1 2" key="1">
    <citation type="submission" date="2021-01" db="EMBL/GenBank/DDBJ databases">
        <title>Whole genome shotgun sequence of Microbispora amethystogenes NBRC 101907.</title>
        <authorList>
            <person name="Komaki H."/>
            <person name="Tamura T."/>
        </authorList>
    </citation>
    <scope>NUCLEOTIDE SEQUENCE [LARGE SCALE GENOMIC DNA]</scope>
    <source>
        <strain evidence="1 2">NBRC 101907</strain>
    </source>
</reference>
<sequence>MFVGQVNGSIHSRTVSLWAVTISIRTGAADAGAGAAALMAAMAVRAAAAVDNAFFLIRMSPRDAVSLTATKHHGAHW</sequence>
<dbReference type="EMBL" id="BOOB01000054">
    <property type="protein sequence ID" value="GIH36080.1"/>
    <property type="molecule type" value="Genomic_DNA"/>
</dbReference>
<name>A0ABQ4FMN7_9ACTN</name>
<protein>
    <recommendedName>
        <fullName evidence="3">Secreted protein</fullName>
    </recommendedName>
</protein>
<evidence type="ECO:0000313" key="1">
    <source>
        <dbReference type="EMBL" id="GIH36080.1"/>
    </source>
</evidence>
<proteinExistence type="predicted"/>
<dbReference type="Proteomes" id="UP000651728">
    <property type="component" value="Unassembled WGS sequence"/>
</dbReference>
<accession>A0ABQ4FMN7</accession>
<evidence type="ECO:0000313" key="2">
    <source>
        <dbReference type="Proteomes" id="UP000651728"/>
    </source>
</evidence>
<organism evidence="1 2">
    <name type="scientific">Microbispora amethystogenes</name>
    <dbReference type="NCBI Taxonomy" id="1427754"/>
    <lineage>
        <taxon>Bacteria</taxon>
        <taxon>Bacillati</taxon>
        <taxon>Actinomycetota</taxon>
        <taxon>Actinomycetes</taxon>
        <taxon>Streptosporangiales</taxon>
        <taxon>Streptosporangiaceae</taxon>
        <taxon>Microbispora</taxon>
    </lineage>
</organism>
<evidence type="ECO:0008006" key="3">
    <source>
        <dbReference type="Google" id="ProtNLM"/>
    </source>
</evidence>